<accession>A0A1B7HRB0</accession>
<proteinExistence type="predicted"/>
<name>A0A1B7HRB0_9ENTR</name>
<dbReference type="InterPro" id="IPR038147">
    <property type="entry name" value="Cox_sf"/>
</dbReference>
<dbReference type="Pfam" id="PF10743">
    <property type="entry name" value="Phage_Cox"/>
    <property type="match status" value="1"/>
</dbReference>
<dbReference type="InterPro" id="IPR019679">
    <property type="entry name" value="Phage_P2_Cox"/>
</dbReference>
<dbReference type="RefSeq" id="WP_064517853.1">
    <property type="nucleotide sequence ID" value="NZ_LXEP01000032.1"/>
</dbReference>
<organism evidence="1 2">
    <name type="scientific">Buttiauxella gaviniae ATCC 51604</name>
    <dbReference type="NCBI Taxonomy" id="1354253"/>
    <lineage>
        <taxon>Bacteria</taxon>
        <taxon>Pseudomonadati</taxon>
        <taxon>Pseudomonadota</taxon>
        <taxon>Gammaproteobacteria</taxon>
        <taxon>Enterobacterales</taxon>
        <taxon>Enterobacteriaceae</taxon>
        <taxon>Buttiauxella</taxon>
    </lineage>
</organism>
<evidence type="ECO:0000313" key="2">
    <source>
        <dbReference type="Proteomes" id="UP000078504"/>
    </source>
</evidence>
<protein>
    <submittedName>
        <fullName evidence="1">Cox family protein</fullName>
    </submittedName>
</protein>
<dbReference type="AlphaFoldDB" id="A0A1B7HRB0"/>
<dbReference type="PATRIC" id="fig|1354253.4.peg.3772"/>
<gene>
    <name evidence="1" type="ORF">M977_03697</name>
</gene>
<sequence length="89" mass="9967">MDNTLVSVSDVLPYKEFARVIGKSQKAVKSMIEKGKLPVIEMTDPASVTGRAGEYWVYLPAWNAGMKMAYDSRPKEIRDGWLQWLGMAG</sequence>
<evidence type="ECO:0000313" key="1">
    <source>
        <dbReference type="EMBL" id="OAT18176.1"/>
    </source>
</evidence>
<comment type="caution">
    <text evidence="1">The sequence shown here is derived from an EMBL/GenBank/DDBJ whole genome shotgun (WGS) entry which is preliminary data.</text>
</comment>
<reference evidence="1 2" key="1">
    <citation type="submission" date="2016-04" db="EMBL/GenBank/DDBJ databases">
        <title>ATOL: Assembling a taxonomically balanced genome-scale reconstruction of the evolutionary history of the Enterobacteriaceae.</title>
        <authorList>
            <person name="Plunkett G.III."/>
            <person name="Neeno-Eckwall E.C."/>
            <person name="Glasner J.D."/>
            <person name="Perna N.T."/>
        </authorList>
    </citation>
    <scope>NUCLEOTIDE SEQUENCE [LARGE SCALE GENOMIC DNA]</scope>
    <source>
        <strain evidence="1 2">ATCC 51604</strain>
    </source>
</reference>
<dbReference type="EMBL" id="LXEP01000032">
    <property type="protein sequence ID" value="OAT18176.1"/>
    <property type="molecule type" value="Genomic_DNA"/>
</dbReference>
<dbReference type="Gene3D" id="6.10.200.10">
    <property type="entry name" value="Regulatory phage protein Cox"/>
    <property type="match status" value="1"/>
</dbReference>
<dbReference type="Proteomes" id="UP000078504">
    <property type="component" value="Unassembled WGS sequence"/>
</dbReference>